<keyword evidence="2" id="KW-0677">Repeat</keyword>
<dbReference type="SUPFAM" id="SSF57667">
    <property type="entry name" value="beta-beta-alpha zinc fingers"/>
    <property type="match status" value="1"/>
</dbReference>
<accession>A0A653CP04</accession>
<dbReference type="EMBL" id="CAACVG010008411">
    <property type="protein sequence ID" value="VEN49664.1"/>
    <property type="molecule type" value="Genomic_DNA"/>
</dbReference>
<dbReference type="AlphaFoldDB" id="A0A653CP04"/>
<evidence type="ECO:0000256" key="2">
    <source>
        <dbReference type="ARBA" id="ARBA00022737"/>
    </source>
</evidence>
<dbReference type="Proteomes" id="UP000410492">
    <property type="component" value="Unassembled WGS sequence"/>
</dbReference>
<evidence type="ECO:0000256" key="4">
    <source>
        <dbReference type="ARBA" id="ARBA00022833"/>
    </source>
</evidence>
<dbReference type="EMBL" id="CAACVG010009137">
    <property type="protein sequence ID" value="VEN52215.1"/>
    <property type="molecule type" value="Genomic_DNA"/>
</dbReference>
<dbReference type="InterPro" id="IPR036236">
    <property type="entry name" value="Znf_C2H2_sf"/>
</dbReference>
<evidence type="ECO:0000256" key="5">
    <source>
        <dbReference type="PROSITE-ProRule" id="PRU00042"/>
    </source>
</evidence>
<evidence type="ECO:0000313" key="12">
    <source>
        <dbReference type="Proteomes" id="UP000410492"/>
    </source>
</evidence>
<keyword evidence="3 5" id="KW-0863">Zinc-finger</keyword>
<dbReference type="PROSITE" id="PS50157">
    <property type="entry name" value="ZINC_FINGER_C2H2_2"/>
    <property type="match status" value="1"/>
</dbReference>
<feature type="non-terminal residue" evidence="8">
    <location>
        <position position="94"/>
    </location>
</feature>
<evidence type="ECO:0000313" key="9">
    <source>
        <dbReference type="EMBL" id="VEN50413.1"/>
    </source>
</evidence>
<reference evidence="8 12" key="1">
    <citation type="submission" date="2019-01" db="EMBL/GenBank/DDBJ databases">
        <authorList>
            <person name="Sayadi A."/>
        </authorList>
    </citation>
    <scope>NUCLEOTIDE SEQUENCE [LARGE SCALE GENOMIC DNA]</scope>
</reference>
<evidence type="ECO:0000259" key="7">
    <source>
        <dbReference type="PROSITE" id="PS50157"/>
    </source>
</evidence>
<dbReference type="GO" id="GO:0008270">
    <property type="term" value="F:zinc ion binding"/>
    <property type="evidence" value="ECO:0007669"/>
    <property type="project" value="UniProtKB-KW"/>
</dbReference>
<sequence>MERYTCTRCDNTFSTKWNLKRHKRSICDIVEVPPVKRSRRMYRGMKPTNQPAQAGPSGMGTSTSSLNDYPIDPSAQTDHSGMHPSTAILNDNPI</sequence>
<organism evidence="8 12">
    <name type="scientific">Callosobruchus maculatus</name>
    <name type="common">Southern cowpea weevil</name>
    <name type="synonym">Pulse bruchid</name>
    <dbReference type="NCBI Taxonomy" id="64391"/>
    <lineage>
        <taxon>Eukaryota</taxon>
        <taxon>Metazoa</taxon>
        <taxon>Ecdysozoa</taxon>
        <taxon>Arthropoda</taxon>
        <taxon>Hexapoda</taxon>
        <taxon>Insecta</taxon>
        <taxon>Pterygota</taxon>
        <taxon>Neoptera</taxon>
        <taxon>Endopterygota</taxon>
        <taxon>Coleoptera</taxon>
        <taxon>Polyphaga</taxon>
        <taxon>Cucujiformia</taxon>
        <taxon>Chrysomeloidea</taxon>
        <taxon>Chrysomelidae</taxon>
        <taxon>Bruchinae</taxon>
        <taxon>Bruchini</taxon>
        <taxon>Callosobruchus</taxon>
    </lineage>
</organism>
<keyword evidence="1" id="KW-0479">Metal-binding</keyword>
<name>A0A653CP04_CALMS</name>
<keyword evidence="4" id="KW-0862">Zinc</keyword>
<protein>
    <recommendedName>
        <fullName evidence="7">C2H2-type domain-containing protein</fullName>
    </recommendedName>
</protein>
<dbReference type="Gene3D" id="3.30.160.60">
    <property type="entry name" value="Classic Zinc Finger"/>
    <property type="match status" value="1"/>
</dbReference>
<dbReference type="EMBL" id="CAACVG010012723">
    <property type="protein sequence ID" value="VEN60739.1"/>
    <property type="molecule type" value="Genomic_DNA"/>
</dbReference>
<evidence type="ECO:0000313" key="10">
    <source>
        <dbReference type="EMBL" id="VEN52215.1"/>
    </source>
</evidence>
<evidence type="ECO:0000313" key="11">
    <source>
        <dbReference type="EMBL" id="VEN60739.1"/>
    </source>
</evidence>
<evidence type="ECO:0000256" key="1">
    <source>
        <dbReference type="ARBA" id="ARBA00022723"/>
    </source>
</evidence>
<evidence type="ECO:0000256" key="3">
    <source>
        <dbReference type="ARBA" id="ARBA00022771"/>
    </source>
</evidence>
<dbReference type="EMBL" id="CAACVG010008595">
    <property type="protein sequence ID" value="VEN50413.1"/>
    <property type="molecule type" value="Genomic_DNA"/>
</dbReference>
<proteinExistence type="predicted"/>
<feature type="region of interest" description="Disordered" evidence="6">
    <location>
        <begin position="38"/>
        <end position="94"/>
    </location>
</feature>
<evidence type="ECO:0000256" key="6">
    <source>
        <dbReference type="SAM" id="MobiDB-lite"/>
    </source>
</evidence>
<keyword evidence="12" id="KW-1185">Reference proteome</keyword>
<feature type="domain" description="C2H2-type" evidence="7">
    <location>
        <begin position="4"/>
        <end position="33"/>
    </location>
</feature>
<gene>
    <name evidence="8" type="ORF">CALMAC_LOCUS10710</name>
    <name evidence="9" type="ORF">CALMAC_LOCUS11190</name>
    <name evidence="10" type="ORF">CALMAC_LOCUS12427</name>
    <name evidence="11" type="ORF">CALMAC_LOCUS18334</name>
</gene>
<evidence type="ECO:0000313" key="8">
    <source>
        <dbReference type="EMBL" id="VEN49664.1"/>
    </source>
</evidence>
<dbReference type="FunFam" id="3.30.160.60:FF:000100">
    <property type="entry name" value="Zinc finger 45-like"/>
    <property type="match status" value="1"/>
</dbReference>
<dbReference type="InterPro" id="IPR013087">
    <property type="entry name" value="Znf_C2H2_type"/>
</dbReference>